<accession>A0A154PGS9</accession>
<protein>
    <submittedName>
        <fullName evidence="3">F-box/LRR-repeat protein 4</fullName>
    </submittedName>
</protein>
<dbReference type="Gene3D" id="3.80.10.10">
    <property type="entry name" value="Ribonuclease Inhibitor"/>
    <property type="match status" value="2"/>
</dbReference>
<evidence type="ECO:0000313" key="3">
    <source>
        <dbReference type="EMBL" id="KZC10380.1"/>
    </source>
</evidence>
<dbReference type="SUPFAM" id="SSF81383">
    <property type="entry name" value="F-box domain"/>
    <property type="match status" value="1"/>
</dbReference>
<dbReference type="InterPro" id="IPR001810">
    <property type="entry name" value="F-box_dom"/>
</dbReference>
<dbReference type="InterPro" id="IPR036047">
    <property type="entry name" value="F-box-like_dom_sf"/>
</dbReference>
<evidence type="ECO:0000256" key="1">
    <source>
        <dbReference type="ARBA" id="ARBA00022786"/>
    </source>
</evidence>
<dbReference type="PANTHER" id="PTHR13318:SF152">
    <property type="entry name" value="F-BOX_LRR-REPEAT PROTEIN 4"/>
    <property type="match status" value="1"/>
</dbReference>
<gene>
    <name evidence="3" type="ORF">WN55_01496</name>
</gene>
<dbReference type="GO" id="GO:0031146">
    <property type="term" value="P:SCF-dependent proteasomal ubiquitin-dependent protein catabolic process"/>
    <property type="evidence" value="ECO:0007669"/>
    <property type="project" value="TreeGrafter"/>
</dbReference>
<dbReference type="SMART" id="SM00256">
    <property type="entry name" value="FBOX"/>
    <property type="match status" value="2"/>
</dbReference>
<keyword evidence="1" id="KW-0833">Ubl conjugation pathway</keyword>
<dbReference type="PROSITE" id="PS50181">
    <property type="entry name" value="FBOX"/>
    <property type="match status" value="1"/>
</dbReference>
<dbReference type="SMART" id="SM00367">
    <property type="entry name" value="LRR_CC"/>
    <property type="match status" value="7"/>
</dbReference>
<evidence type="ECO:0000259" key="2">
    <source>
        <dbReference type="PROSITE" id="PS50181"/>
    </source>
</evidence>
<sequence length="696" mass="80071">MISYDETKVEIVPISGEKIEGKEETVVFVEQYVKDVCDFSSQYGSNISISYTAYNIAGNPSKFPDYGDFPQAFVMRTYGPWWNKAPSRLIDYMSQNNGGVVSQDYIEDENKIILCSQDLEYYQEVYPIRVSIYETYNPGSVVGIWARNSEGKWCQLWSGVPQIVPHRPRIFSPRLQLCNFKTKMIRLEFNHDLLDYYTELDAVLLIGTSELIVPNNNLHNQNLNDLLQQLGYLEHSSDDTYNLTPHYLKANQDLAVLKKTLSKHCKLFKSMIVDNISKGKLVSKIGQHYQSVPPLEEAFNSLQQFLQEDFPKLIRDIQHSKSNALFEQDNSPDDRFLVPLTDSEYQPCGSFSALPDETVLKILKNLDLKSLCRLCRVNRQFNNIARDALLYTSLNLKPYWHCLDTVALHTLMPRCKYLQQLDLSWCGNYDMIKYEDFIQFIQTSGTLLTHLRLNCCQFVNDAVILEVTKVCKNLRELCLRNCMGVTNEGFSKLENLELFERLELYRTNIETSTLCCILRKNIQMRHLNLAGMHDRLNIDEVAVELGNSCPYLESVDFWKAQTLTPHGVRALSHCTNLREVDFGWCGGMGAPGDSLRALLSSCRYLEKVFLAALRGLTDRDLEPLLLCQRLQQLDLLGARSLTPDICYGLLLFCPKLEMIDLSFCEGISDFIVQEWRQLYPYVSIKRSFQVISSDML</sequence>
<dbReference type="OrthoDB" id="2153609at2759"/>
<proteinExistence type="predicted"/>
<evidence type="ECO:0000313" key="4">
    <source>
        <dbReference type="Proteomes" id="UP000076502"/>
    </source>
</evidence>
<name>A0A154PGS9_DUFNO</name>
<dbReference type="PANTHER" id="PTHR13318">
    <property type="entry name" value="PARTNER OF PAIRED, ISOFORM B-RELATED"/>
    <property type="match status" value="1"/>
</dbReference>
<dbReference type="Proteomes" id="UP000076502">
    <property type="component" value="Unassembled WGS sequence"/>
</dbReference>
<dbReference type="GO" id="GO:0019005">
    <property type="term" value="C:SCF ubiquitin ligase complex"/>
    <property type="evidence" value="ECO:0007669"/>
    <property type="project" value="TreeGrafter"/>
</dbReference>
<keyword evidence="4" id="KW-1185">Reference proteome</keyword>
<dbReference type="InterPro" id="IPR032675">
    <property type="entry name" value="LRR_dom_sf"/>
</dbReference>
<reference evidence="3 4" key="1">
    <citation type="submission" date="2015-07" db="EMBL/GenBank/DDBJ databases">
        <title>The genome of Dufourea novaeangliae.</title>
        <authorList>
            <person name="Pan H."/>
            <person name="Kapheim K."/>
        </authorList>
    </citation>
    <scope>NUCLEOTIDE SEQUENCE [LARGE SCALE GENOMIC DNA]</scope>
    <source>
        <strain evidence="3">0120121106</strain>
        <tissue evidence="3">Whole body</tissue>
    </source>
</reference>
<dbReference type="STRING" id="178035.A0A154PGS9"/>
<organism evidence="3 4">
    <name type="scientific">Dufourea novaeangliae</name>
    <name type="common">Sweat bee</name>
    <dbReference type="NCBI Taxonomy" id="178035"/>
    <lineage>
        <taxon>Eukaryota</taxon>
        <taxon>Metazoa</taxon>
        <taxon>Ecdysozoa</taxon>
        <taxon>Arthropoda</taxon>
        <taxon>Hexapoda</taxon>
        <taxon>Insecta</taxon>
        <taxon>Pterygota</taxon>
        <taxon>Neoptera</taxon>
        <taxon>Endopterygota</taxon>
        <taxon>Hymenoptera</taxon>
        <taxon>Apocrita</taxon>
        <taxon>Aculeata</taxon>
        <taxon>Apoidea</taxon>
        <taxon>Anthophila</taxon>
        <taxon>Halictidae</taxon>
        <taxon>Rophitinae</taxon>
        <taxon>Dufourea</taxon>
    </lineage>
</organism>
<feature type="domain" description="F-box" evidence="2">
    <location>
        <begin position="348"/>
        <end position="394"/>
    </location>
</feature>
<dbReference type="SUPFAM" id="SSF52047">
    <property type="entry name" value="RNI-like"/>
    <property type="match status" value="1"/>
</dbReference>
<dbReference type="EMBL" id="KQ434889">
    <property type="protein sequence ID" value="KZC10380.1"/>
    <property type="molecule type" value="Genomic_DNA"/>
</dbReference>
<dbReference type="Pfam" id="PF12937">
    <property type="entry name" value="F-box-like"/>
    <property type="match status" value="1"/>
</dbReference>
<dbReference type="AlphaFoldDB" id="A0A154PGS9"/>
<dbReference type="InterPro" id="IPR006553">
    <property type="entry name" value="Leu-rich_rpt_Cys-con_subtyp"/>
</dbReference>